<dbReference type="GO" id="GO:0005737">
    <property type="term" value="C:cytoplasm"/>
    <property type="evidence" value="ECO:0007669"/>
    <property type="project" value="TreeGrafter"/>
</dbReference>
<dbReference type="InterPro" id="IPR001128">
    <property type="entry name" value="Cyt_P450"/>
</dbReference>
<dbReference type="GO" id="GO:0006805">
    <property type="term" value="P:xenobiotic metabolic process"/>
    <property type="evidence" value="ECO:0007669"/>
    <property type="project" value="TreeGrafter"/>
</dbReference>
<dbReference type="Pfam" id="PF00067">
    <property type="entry name" value="p450"/>
    <property type="match status" value="1"/>
</dbReference>
<gene>
    <name evidence="5" type="ORF">RRG08_000596</name>
</gene>
<organism evidence="5 6">
    <name type="scientific">Elysia crispata</name>
    <name type="common">lettuce slug</name>
    <dbReference type="NCBI Taxonomy" id="231223"/>
    <lineage>
        <taxon>Eukaryota</taxon>
        <taxon>Metazoa</taxon>
        <taxon>Spiralia</taxon>
        <taxon>Lophotrochozoa</taxon>
        <taxon>Mollusca</taxon>
        <taxon>Gastropoda</taxon>
        <taxon>Heterobranchia</taxon>
        <taxon>Euthyneura</taxon>
        <taxon>Panpulmonata</taxon>
        <taxon>Sacoglossa</taxon>
        <taxon>Placobranchoidea</taxon>
        <taxon>Plakobranchidae</taxon>
        <taxon>Elysia</taxon>
    </lineage>
</organism>
<comment type="caution">
    <text evidence="5">The sequence shown here is derived from an EMBL/GenBank/DDBJ whole genome shotgun (WGS) entry which is preliminary data.</text>
</comment>
<evidence type="ECO:0000313" key="6">
    <source>
        <dbReference type="Proteomes" id="UP001283361"/>
    </source>
</evidence>
<dbReference type="SUPFAM" id="SSF48264">
    <property type="entry name" value="Cytochrome P450"/>
    <property type="match status" value="1"/>
</dbReference>
<dbReference type="InterPro" id="IPR002401">
    <property type="entry name" value="Cyt_P450_E_grp-I"/>
</dbReference>
<evidence type="ECO:0000256" key="1">
    <source>
        <dbReference type="ARBA" id="ARBA00010617"/>
    </source>
</evidence>
<dbReference type="PRINTS" id="PR00385">
    <property type="entry name" value="P450"/>
</dbReference>
<dbReference type="Gene3D" id="1.10.630.10">
    <property type="entry name" value="Cytochrome P450"/>
    <property type="match status" value="1"/>
</dbReference>
<dbReference type="PRINTS" id="PR00463">
    <property type="entry name" value="EP450I"/>
</dbReference>
<reference evidence="5" key="1">
    <citation type="journal article" date="2023" name="G3 (Bethesda)">
        <title>A reference genome for the long-term kleptoplast-retaining sea slug Elysia crispata morphotype clarki.</title>
        <authorList>
            <person name="Eastman K.E."/>
            <person name="Pendleton A.L."/>
            <person name="Shaikh M.A."/>
            <person name="Suttiyut T."/>
            <person name="Ogas R."/>
            <person name="Tomko P."/>
            <person name="Gavelis G."/>
            <person name="Widhalm J.R."/>
            <person name="Wisecaver J.H."/>
        </authorList>
    </citation>
    <scope>NUCLEOTIDE SEQUENCE</scope>
    <source>
        <strain evidence="5">ECLA1</strain>
    </source>
</reference>
<dbReference type="GO" id="GO:0016712">
    <property type="term" value="F:oxidoreductase activity, acting on paired donors, with incorporation or reduction of molecular oxygen, reduced flavin or flavoprotein as one donor, and incorporation of one atom of oxygen"/>
    <property type="evidence" value="ECO:0007669"/>
    <property type="project" value="TreeGrafter"/>
</dbReference>
<keyword evidence="4" id="KW-0349">Heme</keyword>
<protein>
    <recommendedName>
        <fullName evidence="7">Cytochrome P450</fullName>
    </recommendedName>
</protein>
<feature type="binding site" description="axial binding residue" evidence="4">
    <location>
        <position position="428"/>
    </location>
    <ligand>
        <name>heme</name>
        <dbReference type="ChEBI" id="CHEBI:30413"/>
    </ligand>
    <ligandPart>
        <name>Fe</name>
        <dbReference type="ChEBI" id="CHEBI:18248"/>
    </ligandPart>
</feature>
<dbReference type="PANTHER" id="PTHR24300:SF375">
    <property type="entry name" value="CYTOCHROME P450 FAMILY"/>
    <property type="match status" value="1"/>
</dbReference>
<dbReference type="Proteomes" id="UP001283361">
    <property type="component" value="Unassembled WGS sequence"/>
</dbReference>
<keyword evidence="6" id="KW-1185">Reference proteome</keyword>
<evidence type="ECO:0000256" key="3">
    <source>
        <dbReference type="ARBA" id="ARBA00023004"/>
    </source>
</evidence>
<proteinExistence type="inferred from homology"/>
<dbReference type="GO" id="GO:0005506">
    <property type="term" value="F:iron ion binding"/>
    <property type="evidence" value="ECO:0007669"/>
    <property type="project" value="InterPro"/>
</dbReference>
<evidence type="ECO:0000313" key="5">
    <source>
        <dbReference type="EMBL" id="KAK3736846.1"/>
    </source>
</evidence>
<dbReference type="InterPro" id="IPR050182">
    <property type="entry name" value="Cytochrome_P450_fam2"/>
</dbReference>
<evidence type="ECO:0008006" key="7">
    <source>
        <dbReference type="Google" id="ProtNLM"/>
    </source>
</evidence>
<comment type="cofactor">
    <cofactor evidence="4">
        <name>heme</name>
        <dbReference type="ChEBI" id="CHEBI:30413"/>
    </cofactor>
</comment>
<evidence type="ECO:0000256" key="4">
    <source>
        <dbReference type="PIRSR" id="PIRSR602401-1"/>
    </source>
</evidence>
<keyword evidence="3 4" id="KW-0408">Iron</keyword>
<sequence length="488" mass="54808">MGNKDMVYLNTLELVEKYLEGCNGEQFLDRPTGPAAFAEGLIFGSGDKWKNNKKAFLKAMHTQTLLEDMEAAVQIELNIALDDLYQKAETGEPTKIGDTLLPACANVVSSFLLGESLPKASEDRTILHGIVKNLENVDLTSPLVQFSLKHPKLCWYLKKILWQDIVDIHATSGRLQRLIGGWINQIRQKSVDPTENQAQLIAPDSSSVDNVTPQVSKPVSDGCVTTEEYFQRHLGHEQSMNVNHYSILRRILAQPEFRQTEGSKDEELLQSLVDMFFGGVTTVLSGLEFILMYLSKNPTMQKLAQQEIAHVLVKETKNSSSKGNQAQNEITWSMREKMPYLRACIVEGLRLGCVTPSSVPHVASVDAEIEGYSVPRGTLVFVSLYSVHRDQEEYAEPTEFRPERHLDSEGNFRPPKNYRPYGIGARLCLGEALSEMEIFIFVAVILKEFTIVPPESKKASEMKTHMRIVHRLKDFECILSASGMEDEA</sequence>
<dbReference type="GO" id="GO:0006082">
    <property type="term" value="P:organic acid metabolic process"/>
    <property type="evidence" value="ECO:0007669"/>
    <property type="project" value="TreeGrafter"/>
</dbReference>
<comment type="similarity">
    <text evidence="1">Belongs to the cytochrome P450 family.</text>
</comment>
<dbReference type="GO" id="GO:0020037">
    <property type="term" value="F:heme binding"/>
    <property type="evidence" value="ECO:0007669"/>
    <property type="project" value="InterPro"/>
</dbReference>
<dbReference type="EMBL" id="JAWDGP010006684">
    <property type="protein sequence ID" value="KAK3736846.1"/>
    <property type="molecule type" value="Genomic_DNA"/>
</dbReference>
<keyword evidence="2 4" id="KW-0479">Metal-binding</keyword>
<accession>A0AAE0Y8D2</accession>
<dbReference type="AlphaFoldDB" id="A0AAE0Y8D2"/>
<dbReference type="InterPro" id="IPR036396">
    <property type="entry name" value="Cyt_P450_sf"/>
</dbReference>
<name>A0AAE0Y8D2_9GAST</name>
<evidence type="ECO:0000256" key="2">
    <source>
        <dbReference type="ARBA" id="ARBA00022723"/>
    </source>
</evidence>
<dbReference type="PANTHER" id="PTHR24300">
    <property type="entry name" value="CYTOCHROME P450 508A4-RELATED"/>
    <property type="match status" value="1"/>
</dbReference>